<dbReference type="RefSeq" id="WP_349342239.1">
    <property type="nucleotide sequence ID" value="NZ_CP157802.1"/>
</dbReference>
<proteinExistence type="predicted"/>
<dbReference type="KEGG" id="mamm:ABNF92_11850"/>
<reference evidence="2" key="1">
    <citation type="submission" date="2024-05" db="EMBL/GenBank/DDBJ databases">
        <title>Draft Genome Sequences of Flagellimonas sp. MMG031 and Marinobacter sp. MMG032 Isolated from the dinoflagellate Symbiodinium pilosum.</title>
        <authorList>
            <person name="Shikuma N.J."/>
            <person name="Farrell M.V."/>
        </authorList>
    </citation>
    <scope>NUCLEOTIDE SEQUENCE</scope>
    <source>
        <strain evidence="2">MMG032</strain>
    </source>
</reference>
<keyword evidence="1" id="KW-0812">Transmembrane</keyword>
<evidence type="ECO:0000313" key="2">
    <source>
        <dbReference type="EMBL" id="XBQ18147.1"/>
    </source>
</evidence>
<gene>
    <name evidence="2" type="ORF">ABNF92_11850</name>
</gene>
<dbReference type="EMBL" id="CP157802">
    <property type="protein sequence ID" value="XBQ18147.1"/>
    <property type="molecule type" value="Genomic_DNA"/>
</dbReference>
<keyword evidence="1" id="KW-1133">Transmembrane helix</keyword>
<protein>
    <submittedName>
        <fullName evidence="2">Uncharacterized protein</fullName>
    </submittedName>
</protein>
<organism evidence="2">
    <name type="scientific">Marinobacter sp. MMG032</name>
    <dbReference type="NCBI Taxonomy" id="3158548"/>
    <lineage>
        <taxon>Bacteria</taxon>
        <taxon>Pseudomonadati</taxon>
        <taxon>Pseudomonadota</taxon>
        <taxon>Gammaproteobacteria</taxon>
        <taxon>Pseudomonadales</taxon>
        <taxon>Marinobacteraceae</taxon>
        <taxon>Marinobacter</taxon>
    </lineage>
</organism>
<dbReference type="AlphaFoldDB" id="A0AAU7MIN6"/>
<keyword evidence="1" id="KW-0472">Membrane</keyword>
<accession>A0AAU7MIN6</accession>
<feature type="transmembrane region" description="Helical" evidence="1">
    <location>
        <begin position="68"/>
        <end position="92"/>
    </location>
</feature>
<feature type="transmembrane region" description="Helical" evidence="1">
    <location>
        <begin position="98"/>
        <end position="121"/>
    </location>
</feature>
<name>A0AAU7MIN6_9GAMM</name>
<evidence type="ECO:0000256" key="1">
    <source>
        <dbReference type="SAM" id="Phobius"/>
    </source>
</evidence>
<sequence length="291" mass="34157">MSDSPLSCDFPETDIEQQLEKRRYRTYGQRLASPPALKVTGVSDSAEDMGHGVAHISGRFIDIRTAFLTLRIGLLPIINLFMVFVLFFAWIIDQFYTGVFAASAVLFFPLWAGFILYEAFFPFTLPVRIDRKEGFVYVGHRGTFYRIPWSELEVTFSYNLQYFGSGVMWDRQYYSHIFLRDKHYFCGKTPKSSLQRKRISSYFKEDHLYRKWNFIVRYYHEGPLEEDFVNLETGNYESYVQGMHGKSVAASAADYLSLVLFMPTMVWARFSPFKYKWPKEIEAIFGKANYY</sequence>